<evidence type="ECO:0000313" key="2">
    <source>
        <dbReference type="EMBL" id="TMS33262.1"/>
    </source>
</evidence>
<dbReference type="AlphaFoldDB" id="A0A4U8UK74"/>
<feature type="region of interest" description="Disordered" evidence="1">
    <location>
        <begin position="43"/>
        <end position="74"/>
    </location>
</feature>
<comment type="caution">
    <text evidence="2">The sequence shown here is derived from an EMBL/GenBank/DDBJ whole genome shotgun (WGS) entry which is preliminary data.</text>
</comment>
<dbReference type="EMBL" id="AZBU02000001">
    <property type="protein sequence ID" value="TMS33262.1"/>
    <property type="molecule type" value="Genomic_DNA"/>
</dbReference>
<reference evidence="2 3" key="1">
    <citation type="journal article" date="2015" name="Genome Biol.">
        <title>Comparative genomics of Steinernema reveals deeply conserved gene regulatory networks.</title>
        <authorList>
            <person name="Dillman A.R."/>
            <person name="Macchietto M."/>
            <person name="Porter C.F."/>
            <person name="Rogers A."/>
            <person name="Williams B."/>
            <person name="Antoshechkin I."/>
            <person name="Lee M.M."/>
            <person name="Goodwin Z."/>
            <person name="Lu X."/>
            <person name="Lewis E.E."/>
            <person name="Goodrich-Blair H."/>
            <person name="Stock S.P."/>
            <person name="Adams B.J."/>
            <person name="Sternberg P.W."/>
            <person name="Mortazavi A."/>
        </authorList>
    </citation>
    <scope>NUCLEOTIDE SEQUENCE [LARGE SCALE GENOMIC DNA]</scope>
    <source>
        <strain evidence="2 3">ALL</strain>
    </source>
</reference>
<organism evidence="2 3">
    <name type="scientific">Steinernema carpocapsae</name>
    <name type="common">Entomopathogenic nematode</name>
    <dbReference type="NCBI Taxonomy" id="34508"/>
    <lineage>
        <taxon>Eukaryota</taxon>
        <taxon>Metazoa</taxon>
        <taxon>Ecdysozoa</taxon>
        <taxon>Nematoda</taxon>
        <taxon>Chromadorea</taxon>
        <taxon>Rhabditida</taxon>
        <taxon>Tylenchina</taxon>
        <taxon>Panagrolaimomorpha</taxon>
        <taxon>Strongyloidoidea</taxon>
        <taxon>Steinernematidae</taxon>
        <taxon>Steinernema</taxon>
    </lineage>
</organism>
<gene>
    <name evidence="2" type="ORF">L596_001022</name>
</gene>
<evidence type="ECO:0000313" key="3">
    <source>
        <dbReference type="Proteomes" id="UP000298663"/>
    </source>
</evidence>
<protein>
    <submittedName>
        <fullName evidence="2">Uncharacterized protein</fullName>
    </submittedName>
</protein>
<keyword evidence="3" id="KW-1185">Reference proteome</keyword>
<sequence length="74" mass="7961">MLEHSSQTFRVHCSVKKRSTLTLSLFLTYPSKSGTTMKTVAATQNPTPVISGPDNGTAICPKTPAAHKKESTSR</sequence>
<name>A0A4U8UK74_STECR</name>
<dbReference type="Proteomes" id="UP000298663">
    <property type="component" value="Unassembled WGS sequence"/>
</dbReference>
<evidence type="ECO:0000256" key="1">
    <source>
        <dbReference type="SAM" id="MobiDB-lite"/>
    </source>
</evidence>
<proteinExistence type="predicted"/>
<reference evidence="2 3" key="2">
    <citation type="journal article" date="2019" name="G3 (Bethesda)">
        <title>Hybrid Assembly of the Genome of the Entomopathogenic Nematode Steinernema carpocapsae Identifies the X-Chromosome.</title>
        <authorList>
            <person name="Serra L."/>
            <person name="Macchietto M."/>
            <person name="Macias-Munoz A."/>
            <person name="McGill C.J."/>
            <person name="Rodriguez I.M."/>
            <person name="Rodriguez B."/>
            <person name="Murad R."/>
            <person name="Mortazavi A."/>
        </authorList>
    </citation>
    <scope>NUCLEOTIDE SEQUENCE [LARGE SCALE GENOMIC DNA]</scope>
    <source>
        <strain evidence="2 3">ALL</strain>
    </source>
</reference>
<accession>A0A4U8UK74</accession>